<organism evidence="4 5">
    <name type="scientific">Pacificimonas pallii</name>
    <dbReference type="NCBI Taxonomy" id="2827236"/>
    <lineage>
        <taxon>Bacteria</taxon>
        <taxon>Pseudomonadati</taxon>
        <taxon>Pseudomonadota</taxon>
        <taxon>Alphaproteobacteria</taxon>
        <taxon>Sphingomonadales</taxon>
        <taxon>Sphingosinicellaceae</taxon>
        <taxon>Pacificimonas</taxon>
    </lineage>
</organism>
<dbReference type="NCBIfam" id="TIGR02595">
    <property type="entry name" value="PEP_CTERM"/>
    <property type="match status" value="1"/>
</dbReference>
<protein>
    <submittedName>
        <fullName evidence="4">PEP-CTERM sorting domain-containing protein</fullName>
    </submittedName>
</protein>
<proteinExistence type="predicted"/>
<comment type="caution">
    <text evidence="4">The sequence shown here is derived from an EMBL/GenBank/DDBJ whole genome shotgun (WGS) entry which is preliminary data.</text>
</comment>
<feature type="domain" description="Ice-binding protein C-terminal" evidence="3">
    <location>
        <begin position="215"/>
        <end position="237"/>
    </location>
</feature>
<reference evidence="4 5" key="1">
    <citation type="submission" date="2021-04" db="EMBL/GenBank/DDBJ databases">
        <authorList>
            <person name="Pira H."/>
            <person name="Risdian C."/>
            <person name="Wink J."/>
        </authorList>
    </citation>
    <scope>NUCLEOTIDE SEQUENCE [LARGE SCALE GENOMIC DNA]</scope>
    <source>
        <strain evidence="4 5">WHA3</strain>
    </source>
</reference>
<dbReference type="Proteomes" id="UP000722336">
    <property type="component" value="Unassembled WGS sequence"/>
</dbReference>
<accession>A0ABS6SGX9</accession>
<evidence type="ECO:0000256" key="2">
    <source>
        <dbReference type="SAM" id="SignalP"/>
    </source>
</evidence>
<feature type="region of interest" description="Disordered" evidence="1">
    <location>
        <begin position="37"/>
        <end position="57"/>
    </location>
</feature>
<sequence length="239" mass="23978">MYRLLPLAAAACISLPALAAPFGPVIVNVEGDNNPFLAGQPDGATALGDTAPGQSPTEAPFSVVGLEFLQFDAIGGFNFGGGAPSPTADGNSAVGTADMRPSAGTGISGAQNIAFNALVGVFVGSGVPTDPAPDPIDFGGDLAFLSLTPDLNQIFYIGDGLTGLGTGDRQTFFVPVGATRLFLGSSDGFGWFNNSGVSVVTITGETRDIIDPPGPVPAPGALGLLGLGIMAMALRRRRG</sequence>
<feature type="signal peptide" evidence="2">
    <location>
        <begin position="1"/>
        <end position="19"/>
    </location>
</feature>
<keyword evidence="2" id="KW-0732">Signal</keyword>
<evidence type="ECO:0000259" key="3">
    <source>
        <dbReference type="Pfam" id="PF07589"/>
    </source>
</evidence>
<feature type="chain" id="PRO_5046739676" evidence="2">
    <location>
        <begin position="20"/>
        <end position="239"/>
    </location>
</feature>
<dbReference type="EMBL" id="JAGSPA010000003">
    <property type="protein sequence ID" value="MBV7257146.1"/>
    <property type="molecule type" value="Genomic_DNA"/>
</dbReference>
<evidence type="ECO:0000313" key="5">
    <source>
        <dbReference type="Proteomes" id="UP000722336"/>
    </source>
</evidence>
<evidence type="ECO:0000313" key="4">
    <source>
        <dbReference type="EMBL" id="MBV7257146.1"/>
    </source>
</evidence>
<name>A0ABS6SGX9_9SPHN</name>
<dbReference type="RefSeq" id="WP_218445975.1">
    <property type="nucleotide sequence ID" value="NZ_JAGSPA010000003.1"/>
</dbReference>
<dbReference type="InterPro" id="IPR013424">
    <property type="entry name" value="Ice-binding_C"/>
</dbReference>
<gene>
    <name evidence="4" type="ORF">KCG44_10170</name>
</gene>
<keyword evidence="5" id="KW-1185">Reference proteome</keyword>
<evidence type="ECO:0000256" key="1">
    <source>
        <dbReference type="SAM" id="MobiDB-lite"/>
    </source>
</evidence>
<dbReference type="Pfam" id="PF07589">
    <property type="entry name" value="PEP-CTERM"/>
    <property type="match status" value="1"/>
</dbReference>